<gene>
    <name evidence="8" type="ORF">N7Z68_02210</name>
</gene>
<evidence type="ECO:0000256" key="1">
    <source>
        <dbReference type="ARBA" id="ARBA00004651"/>
    </source>
</evidence>
<evidence type="ECO:0000256" key="2">
    <source>
        <dbReference type="ARBA" id="ARBA00022475"/>
    </source>
</evidence>
<evidence type="ECO:0000256" key="5">
    <source>
        <dbReference type="ARBA" id="ARBA00023136"/>
    </source>
</evidence>
<feature type="transmembrane region" description="Helical" evidence="6">
    <location>
        <begin position="53"/>
        <end position="70"/>
    </location>
</feature>
<evidence type="ECO:0000313" key="8">
    <source>
        <dbReference type="EMBL" id="MDE5412200.1"/>
    </source>
</evidence>
<dbReference type="InterPro" id="IPR052984">
    <property type="entry name" value="UPF0421"/>
</dbReference>
<keyword evidence="5 6" id="KW-0472">Membrane</keyword>
<name>A0ABT5VA90_9BACI</name>
<dbReference type="Pfam" id="PF06081">
    <property type="entry name" value="ArAE_1"/>
    <property type="match status" value="1"/>
</dbReference>
<feature type="transmembrane region" description="Helical" evidence="6">
    <location>
        <begin position="76"/>
        <end position="92"/>
    </location>
</feature>
<proteinExistence type="predicted"/>
<organism evidence="8 9">
    <name type="scientific">Alkalihalobacterium chitinilyticum</name>
    <dbReference type="NCBI Taxonomy" id="2980103"/>
    <lineage>
        <taxon>Bacteria</taxon>
        <taxon>Bacillati</taxon>
        <taxon>Bacillota</taxon>
        <taxon>Bacilli</taxon>
        <taxon>Bacillales</taxon>
        <taxon>Bacillaceae</taxon>
        <taxon>Alkalihalobacterium</taxon>
    </lineage>
</organism>
<dbReference type="PANTHER" id="PTHR40064">
    <property type="entry name" value="MEMBRANE PROTEIN-RELATED"/>
    <property type="match status" value="1"/>
</dbReference>
<dbReference type="InterPro" id="IPR010343">
    <property type="entry name" value="ArAE_1"/>
</dbReference>
<dbReference type="Pfam" id="PF11728">
    <property type="entry name" value="ArAE_1_C"/>
    <property type="match status" value="1"/>
</dbReference>
<dbReference type="EMBL" id="JAOTPO010000001">
    <property type="protein sequence ID" value="MDE5412200.1"/>
    <property type="molecule type" value="Genomic_DNA"/>
</dbReference>
<evidence type="ECO:0000256" key="3">
    <source>
        <dbReference type="ARBA" id="ARBA00022692"/>
    </source>
</evidence>
<sequence length="319" mass="37025">MFKIGYRTLKTAVGAGIAIAIAQWLSLDFYASAAILTILCISVTRRSSVSVSWQRFVGCLLGLVLAFILFEWVGYHPISLIILLLVFIPLSVKLKVKEGIVTSCVIILHIYTLGTVSVAIFLNELYIIIIGIGVALLMNLYMPSVDRDLHKYQKRIEDNFKFILKEFSNYLRNSGNLWDGKELTETYELIQDAKDIAIRNIENHLLRYEDQYYHYFKMREKQFEIIERIMPFISSLDDTVVQGIKISSFLEELSQAVGPVNTASYFLDELSKMREEFQQMELPQTRQEFEIRSSLYYVMHELEKYLLIKESLRKQPVNK</sequence>
<keyword evidence="3 6" id="KW-0812">Transmembrane</keyword>
<keyword evidence="4 6" id="KW-1133">Transmembrane helix</keyword>
<dbReference type="RefSeq" id="WP_275116818.1">
    <property type="nucleotide sequence ID" value="NZ_JAOTPO010000001.1"/>
</dbReference>
<feature type="domain" description="Putative aromatic acid exporter C-terminal" evidence="7">
    <location>
        <begin position="146"/>
        <end position="310"/>
    </location>
</feature>
<comment type="subcellular location">
    <subcellularLocation>
        <location evidence="1">Cell membrane</location>
        <topology evidence="1">Multi-pass membrane protein</topology>
    </subcellularLocation>
</comment>
<evidence type="ECO:0000256" key="6">
    <source>
        <dbReference type="SAM" id="Phobius"/>
    </source>
</evidence>
<feature type="transmembrane region" description="Helical" evidence="6">
    <location>
        <begin position="99"/>
        <end position="120"/>
    </location>
</feature>
<dbReference type="InterPro" id="IPR038323">
    <property type="entry name" value="ArAE_1_C_sf"/>
</dbReference>
<dbReference type="InterPro" id="IPR021062">
    <property type="entry name" value="ArAE_1_C"/>
</dbReference>
<keyword evidence="2" id="KW-1003">Cell membrane</keyword>
<feature type="transmembrane region" description="Helical" evidence="6">
    <location>
        <begin position="126"/>
        <end position="145"/>
    </location>
</feature>
<evidence type="ECO:0000256" key="4">
    <source>
        <dbReference type="ARBA" id="ARBA00022989"/>
    </source>
</evidence>
<dbReference type="Gene3D" id="1.20.120.940">
    <property type="entry name" value="Putative aromatic acid exporter, C-terminal domain"/>
    <property type="match status" value="1"/>
</dbReference>
<dbReference type="PANTHER" id="PTHR40064:SF1">
    <property type="entry name" value="MEMBRANE PROTEIN"/>
    <property type="match status" value="1"/>
</dbReference>
<evidence type="ECO:0000313" key="9">
    <source>
        <dbReference type="Proteomes" id="UP001148125"/>
    </source>
</evidence>
<dbReference type="Proteomes" id="UP001148125">
    <property type="component" value="Unassembled WGS sequence"/>
</dbReference>
<evidence type="ECO:0000259" key="7">
    <source>
        <dbReference type="Pfam" id="PF11728"/>
    </source>
</evidence>
<feature type="transmembrane region" description="Helical" evidence="6">
    <location>
        <begin position="12"/>
        <end position="41"/>
    </location>
</feature>
<comment type="caution">
    <text evidence="8">The sequence shown here is derived from an EMBL/GenBank/DDBJ whole genome shotgun (WGS) entry which is preliminary data.</text>
</comment>
<keyword evidence="9" id="KW-1185">Reference proteome</keyword>
<protein>
    <submittedName>
        <fullName evidence="8">Aromatic acid exporter family protein</fullName>
    </submittedName>
</protein>
<reference evidence="8" key="1">
    <citation type="submission" date="2024-05" db="EMBL/GenBank/DDBJ databases">
        <title>Alkalihalobacillus sp. strain MEB203 novel alkaliphilic bacterium from Lonar Lake, India.</title>
        <authorList>
            <person name="Joshi A."/>
            <person name="Thite S."/>
            <person name="Mengade P."/>
        </authorList>
    </citation>
    <scope>NUCLEOTIDE SEQUENCE</scope>
    <source>
        <strain evidence="8">MEB 203</strain>
    </source>
</reference>
<accession>A0ABT5VA90</accession>